<evidence type="ECO:0000256" key="5">
    <source>
        <dbReference type="ARBA" id="ARBA00023136"/>
    </source>
</evidence>
<protein>
    <recommendedName>
        <fullName evidence="8">Fluoride-specific ion channel FluC</fullName>
    </recommendedName>
</protein>
<comment type="similarity">
    <text evidence="6 8">Belongs to the fluoride channel Fluc/FEX (TC 1.A.43) family.</text>
</comment>
<dbReference type="HAMAP" id="MF_00454">
    <property type="entry name" value="FluC"/>
    <property type="match status" value="1"/>
</dbReference>
<keyword evidence="2 8" id="KW-1003">Cell membrane</keyword>
<dbReference type="EMBL" id="WUUT01000003">
    <property type="protein sequence ID" value="MXR51661.1"/>
    <property type="molecule type" value="Genomic_DNA"/>
</dbReference>
<evidence type="ECO:0000256" key="3">
    <source>
        <dbReference type="ARBA" id="ARBA00022692"/>
    </source>
</evidence>
<gene>
    <name evidence="8" type="primary">fluC</name>
    <name evidence="8" type="synonym">crcB</name>
    <name evidence="9" type="ORF">GRX03_08600</name>
</gene>
<organism evidence="9 10">
    <name type="scientific">Halovenus carboxidivorans</name>
    <dbReference type="NCBI Taxonomy" id="2692199"/>
    <lineage>
        <taxon>Archaea</taxon>
        <taxon>Methanobacteriati</taxon>
        <taxon>Methanobacteriota</taxon>
        <taxon>Stenosarchaea group</taxon>
        <taxon>Halobacteria</taxon>
        <taxon>Halobacteriales</taxon>
        <taxon>Haloarculaceae</taxon>
        <taxon>Halovenus</taxon>
    </lineage>
</organism>
<dbReference type="AlphaFoldDB" id="A0A6B0T8U5"/>
<comment type="catalytic activity">
    <reaction evidence="7">
        <text>fluoride(in) = fluoride(out)</text>
        <dbReference type="Rhea" id="RHEA:76159"/>
        <dbReference type="ChEBI" id="CHEBI:17051"/>
    </reaction>
    <physiologicalReaction direction="left-to-right" evidence="7">
        <dbReference type="Rhea" id="RHEA:76160"/>
    </physiologicalReaction>
</comment>
<evidence type="ECO:0000256" key="2">
    <source>
        <dbReference type="ARBA" id="ARBA00022475"/>
    </source>
</evidence>
<dbReference type="Proteomes" id="UP000466535">
    <property type="component" value="Unassembled WGS sequence"/>
</dbReference>
<keyword evidence="8" id="KW-0406">Ion transport</keyword>
<sequence>MTQTRTARLEPILLVAIGGFAGANLRYLVDTLVPASLLATATVNVFGSFALGVVFYEDRFSGRISAPTRRIVATGFLSSFTTYSTFVVGAVTATPVIGLCYVAGSYALGFLGVLVGRALVRPEGGGR</sequence>
<evidence type="ECO:0000313" key="9">
    <source>
        <dbReference type="EMBL" id="MXR51661.1"/>
    </source>
</evidence>
<feature type="transmembrane region" description="Helical" evidence="8">
    <location>
        <begin position="68"/>
        <end position="90"/>
    </location>
</feature>
<evidence type="ECO:0000256" key="6">
    <source>
        <dbReference type="ARBA" id="ARBA00035120"/>
    </source>
</evidence>
<keyword evidence="3 8" id="KW-0812">Transmembrane</keyword>
<evidence type="ECO:0000256" key="8">
    <source>
        <dbReference type="HAMAP-Rule" id="MF_00454"/>
    </source>
</evidence>
<keyword evidence="10" id="KW-1185">Reference proteome</keyword>
<evidence type="ECO:0000256" key="1">
    <source>
        <dbReference type="ARBA" id="ARBA00004651"/>
    </source>
</evidence>
<comment type="caution">
    <text evidence="9">The sequence shown here is derived from an EMBL/GenBank/DDBJ whole genome shotgun (WGS) entry which is preliminary data.</text>
</comment>
<dbReference type="Pfam" id="PF02537">
    <property type="entry name" value="CRCB"/>
    <property type="match status" value="1"/>
</dbReference>
<dbReference type="InterPro" id="IPR003691">
    <property type="entry name" value="FluC"/>
</dbReference>
<dbReference type="GO" id="GO:0140114">
    <property type="term" value="P:cellular detoxification of fluoride"/>
    <property type="evidence" value="ECO:0007669"/>
    <property type="project" value="UniProtKB-UniRule"/>
</dbReference>
<comment type="subcellular location">
    <subcellularLocation>
        <location evidence="1 8">Cell membrane</location>
        <topology evidence="1 8">Multi-pass membrane protein</topology>
    </subcellularLocation>
</comment>
<keyword evidence="5 8" id="KW-0472">Membrane</keyword>
<comment type="caution">
    <text evidence="8">Lacks conserved residue(s) required for the propagation of feature annotation.</text>
</comment>
<evidence type="ECO:0000256" key="4">
    <source>
        <dbReference type="ARBA" id="ARBA00022989"/>
    </source>
</evidence>
<dbReference type="OrthoDB" id="253428at2157"/>
<proteinExistence type="inferred from homology"/>
<accession>A0A6B0T8U5</accession>
<reference evidence="9 10" key="1">
    <citation type="submission" date="2019-12" db="EMBL/GenBank/DDBJ databases">
        <title>Isolation and characterization of three novel carbon monoxide-oxidizing members of Halobacteria from salione crusts and soils.</title>
        <authorList>
            <person name="Myers M.R."/>
            <person name="King G.M."/>
        </authorList>
    </citation>
    <scope>NUCLEOTIDE SEQUENCE [LARGE SCALE GENOMIC DNA]</scope>
    <source>
        <strain evidence="9 10">WSH3</strain>
    </source>
</reference>
<keyword evidence="8" id="KW-0813">Transport</keyword>
<dbReference type="GO" id="GO:0005886">
    <property type="term" value="C:plasma membrane"/>
    <property type="evidence" value="ECO:0007669"/>
    <property type="project" value="UniProtKB-SubCell"/>
</dbReference>
<keyword evidence="8" id="KW-0407">Ion channel</keyword>
<comment type="function">
    <text evidence="8">Fluoride-specific ion channel. Important for reducing fluoride concentration in the cell, thus reducing its toxicity.</text>
</comment>
<feature type="transmembrane region" description="Helical" evidence="8">
    <location>
        <begin position="12"/>
        <end position="29"/>
    </location>
</feature>
<evidence type="ECO:0000256" key="7">
    <source>
        <dbReference type="ARBA" id="ARBA00035585"/>
    </source>
</evidence>
<keyword evidence="4 8" id="KW-1133">Transmembrane helix</keyword>
<feature type="transmembrane region" description="Helical" evidence="8">
    <location>
        <begin position="35"/>
        <end position="56"/>
    </location>
</feature>
<feature type="transmembrane region" description="Helical" evidence="8">
    <location>
        <begin position="96"/>
        <end position="120"/>
    </location>
</feature>
<dbReference type="RefSeq" id="WP_159763805.1">
    <property type="nucleotide sequence ID" value="NZ_WUUT01000003.1"/>
</dbReference>
<name>A0A6B0T8U5_9EURY</name>
<evidence type="ECO:0000313" key="10">
    <source>
        <dbReference type="Proteomes" id="UP000466535"/>
    </source>
</evidence>
<dbReference type="GO" id="GO:0062054">
    <property type="term" value="F:fluoride channel activity"/>
    <property type="evidence" value="ECO:0007669"/>
    <property type="project" value="UniProtKB-UniRule"/>
</dbReference>